<dbReference type="AlphaFoldDB" id="A0A498GYP7"/>
<dbReference type="EC" id="2.7.8.28" evidence="3"/>
<name>A0A498GYP7_9EURY</name>
<keyword evidence="2 3" id="KW-0460">Magnesium</keyword>
<dbReference type="Gene3D" id="3.40.50.10680">
    <property type="entry name" value="CofD-like domains"/>
    <property type="match status" value="1"/>
</dbReference>
<dbReference type="Pfam" id="PF01933">
    <property type="entry name" value="CofD"/>
    <property type="match status" value="1"/>
</dbReference>
<dbReference type="GO" id="GO:0043743">
    <property type="term" value="F:LPPG:FO 2-phospho-L-lactate transferase activity"/>
    <property type="evidence" value="ECO:0007669"/>
    <property type="project" value="UniProtKB-EC"/>
</dbReference>
<reference evidence="4 5" key="1">
    <citation type="journal article" date="2015" name="Int. J. Syst. Evol. Microbiol.">
        <title>Methanoculleus taiwanensis sp. nov., a methanogen isolated from deep marine sediment at the deformation front area near Taiwan.</title>
        <authorList>
            <person name="Weng C.Y."/>
            <person name="Chen S.C."/>
            <person name="Lai M.C."/>
            <person name="Wu S.Y."/>
            <person name="Lin S."/>
            <person name="Yang T.F."/>
            <person name="Chen P.C."/>
        </authorList>
    </citation>
    <scope>NUCLEOTIDE SEQUENCE [LARGE SCALE GENOMIC DNA]</scope>
    <source>
        <strain evidence="4 5">CYW4</strain>
    </source>
</reference>
<keyword evidence="5" id="KW-1185">Reference proteome</keyword>
<dbReference type="Gene3D" id="1.10.8.240">
    <property type="entry name" value="CofD-like domain"/>
    <property type="match status" value="1"/>
</dbReference>
<comment type="similarity">
    <text evidence="3">Belongs to the CofD family.</text>
</comment>
<evidence type="ECO:0000256" key="3">
    <source>
        <dbReference type="HAMAP-Rule" id="MF_01257"/>
    </source>
</evidence>
<evidence type="ECO:0000256" key="2">
    <source>
        <dbReference type="ARBA" id="ARBA00022842"/>
    </source>
</evidence>
<comment type="function">
    <text evidence="3">Catalyzes the transfer of the 2-phospholactate moiety from (2S)-lactyl-2-diphospho-5'-guanosine to 7,8-didemethyl-8-hydroxy-5-deazariboflavin (FO) with the formation of oxidized coenzyme F420-0 and GMP.</text>
</comment>
<comment type="cofactor">
    <cofactor evidence="3">
        <name>Mg(2+)</name>
        <dbReference type="ChEBI" id="CHEBI:18420"/>
    </cofactor>
</comment>
<dbReference type="RefSeq" id="WP_128693366.1">
    <property type="nucleotide sequence ID" value="NZ_LHQS01000002.1"/>
</dbReference>
<dbReference type="UniPathway" id="UPA00071"/>
<comment type="subunit">
    <text evidence="3">Homodimer.</text>
</comment>
<dbReference type="OrthoDB" id="59563at2157"/>
<dbReference type="PANTHER" id="PTHR43007:SF1">
    <property type="entry name" value="2-PHOSPHO-L-LACTATE TRANSFERASE"/>
    <property type="match status" value="1"/>
</dbReference>
<organism evidence="4 5">
    <name type="scientific">Methanoculleus taiwanensis</name>
    <dbReference type="NCBI Taxonomy" id="1550565"/>
    <lineage>
        <taxon>Archaea</taxon>
        <taxon>Methanobacteriati</taxon>
        <taxon>Methanobacteriota</taxon>
        <taxon>Stenosarchaea group</taxon>
        <taxon>Methanomicrobia</taxon>
        <taxon>Methanomicrobiales</taxon>
        <taxon>Methanomicrobiaceae</taxon>
        <taxon>Methanoculleus</taxon>
    </lineage>
</organism>
<dbReference type="SUPFAM" id="SSF142338">
    <property type="entry name" value="CofD-like"/>
    <property type="match status" value="1"/>
</dbReference>
<dbReference type="InterPro" id="IPR002882">
    <property type="entry name" value="CofD"/>
</dbReference>
<evidence type="ECO:0000256" key="1">
    <source>
        <dbReference type="ARBA" id="ARBA00022679"/>
    </source>
</evidence>
<dbReference type="GO" id="GO:0000287">
    <property type="term" value="F:magnesium ion binding"/>
    <property type="evidence" value="ECO:0007669"/>
    <property type="project" value="InterPro"/>
</dbReference>
<dbReference type="InterPro" id="IPR010115">
    <property type="entry name" value="FbiA/CofD"/>
</dbReference>
<gene>
    <name evidence="3" type="primary">cofD</name>
    <name evidence="4" type="ORF">ABH15_05425</name>
</gene>
<dbReference type="InterPro" id="IPR038136">
    <property type="entry name" value="CofD-like_dom_sf"/>
</dbReference>
<dbReference type="EMBL" id="LHQS01000002">
    <property type="protein sequence ID" value="RXE55682.1"/>
    <property type="molecule type" value="Genomic_DNA"/>
</dbReference>
<evidence type="ECO:0000313" key="5">
    <source>
        <dbReference type="Proteomes" id="UP000290932"/>
    </source>
</evidence>
<proteinExistence type="inferred from homology"/>
<comment type="caution">
    <text evidence="3">Lacks conserved residue(s) required for the propagation of feature annotation.</text>
</comment>
<protein>
    <recommendedName>
        <fullName evidence="3">2-phospho-L-lactate transferase</fullName>
        <ecNumber evidence="3">2.7.8.28</ecNumber>
    </recommendedName>
    <alternativeName>
        <fullName evidence="3">EPPG:FO PEP transferase</fullName>
    </alternativeName>
</protein>
<dbReference type="PANTHER" id="PTHR43007">
    <property type="entry name" value="2-PHOSPHO-L-LACTATE TRANSFERASE"/>
    <property type="match status" value="1"/>
</dbReference>
<dbReference type="GO" id="GO:0052645">
    <property type="term" value="P:F420-0 metabolic process"/>
    <property type="evidence" value="ECO:0007669"/>
    <property type="project" value="UniProtKB-UniRule"/>
</dbReference>
<comment type="catalytic activity">
    <reaction evidence="3">
        <text>(2S)-lactyl-2-diphospho-5'-guanosine + 7,8-didemethyl-8-hydroxy-5-deazariboflavin = oxidized coenzyme F420-0 + GMP + H(+)</text>
        <dbReference type="Rhea" id="RHEA:63444"/>
        <dbReference type="ChEBI" id="CHEBI:15378"/>
        <dbReference type="ChEBI" id="CHEBI:58115"/>
        <dbReference type="ChEBI" id="CHEBI:59435"/>
        <dbReference type="ChEBI" id="CHEBI:59904"/>
        <dbReference type="ChEBI" id="CHEBI:59907"/>
        <dbReference type="EC" id="2.7.8.28"/>
    </reaction>
</comment>
<sequence>MITFLSGGTGTPRLIRGIRQVIYDHEIAVVANTADDLWISGNHHAPDIETLMFLFAGILNTATWQGIRGDTFSTHRFLKRVAGDEWLAIGDKVRAVQIARGEMLRSGMTPTEATRLQSTALGIAARILPMTDTEITTFVETDTGIMGIFEYCRAGLENPAIRRIVRAGEEEPVATPEVLSAIEESDAVIIGPDNPVRSILPIFDCAGIREALQDRFVIAVSPFRGDTTPDPTEAALMRAAGEEATSAGIWHLYREIADVFVQDIRDPEVVEGSLRLETRVWRDRNAESLAWDLMAVIRHARR</sequence>
<dbReference type="Proteomes" id="UP000290932">
    <property type="component" value="Unassembled WGS sequence"/>
</dbReference>
<comment type="pathway">
    <text evidence="3">Cofactor biosynthesis; coenzyme F420 biosynthesis.</text>
</comment>
<dbReference type="HAMAP" id="MF_01257">
    <property type="entry name" value="CofD"/>
    <property type="match status" value="1"/>
</dbReference>
<keyword evidence="1 3" id="KW-0808">Transferase</keyword>
<accession>A0A498GYP7</accession>
<evidence type="ECO:0000313" key="4">
    <source>
        <dbReference type="EMBL" id="RXE55682.1"/>
    </source>
</evidence>
<comment type="caution">
    <text evidence="4">The sequence shown here is derived from an EMBL/GenBank/DDBJ whole genome shotgun (WGS) entry which is preliminary data.</text>
</comment>